<dbReference type="InterPro" id="IPR028973">
    <property type="entry name" value="PhnB-like"/>
</dbReference>
<accession>A0A327NT86</accession>
<evidence type="ECO:0000259" key="1">
    <source>
        <dbReference type="Pfam" id="PF06983"/>
    </source>
</evidence>
<dbReference type="Gene3D" id="3.10.180.10">
    <property type="entry name" value="2,3-Dihydroxybiphenyl 1,2-Dioxygenase, domain 1"/>
    <property type="match status" value="1"/>
</dbReference>
<evidence type="ECO:0000313" key="3">
    <source>
        <dbReference type="Proteomes" id="UP000249016"/>
    </source>
</evidence>
<dbReference type="AlphaFoldDB" id="A0A327NT86"/>
<keyword evidence="3" id="KW-1185">Reference proteome</keyword>
<dbReference type="PANTHER" id="PTHR33990:SF1">
    <property type="entry name" value="PROTEIN YJDN"/>
    <property type="match status" value="1"/>
</dbReference>
<organism evidence="2 3">
    <name type="scientific">Spirosoma telluris</name>
    <dbReference type="NCBI Taxonomy" id="2183553"/>
    <lineage>
        <taxon>Bacteria</taxon>
        <taxon>Pseudomonadati</taxon>
        <taxon>Bacteroidota</taxon>
        <taxon>Cytophagia</taxon>
        <taxon>Cytophagales</taxon>
        <taxon>Cytophagaceae</taxon>
        <taxon>Spirosoma</taxon>
    </lineage>
</organism>
<proteinExistence type="predicted"/>
<dbReference type="Pfam" id="PF06983">
    <property type="entry name" value="3-dmu-9_3-mt"/>
    <property type="match status" value="1"/>
</dbReference>
<protein>
    <submittedName>
        <fullName evidence="2">VOC family protein</fullName>
    </submittedName>
</protein>
<reference evidence="2 3" key="1">
    <citation type="submission" date="2018-06" db="EMBL/GenBank/DDBJ databases">
        <title>Spirosoma sp. HMF3257 Genome sequencing and assembly.</title>
        <authorList>
            <person name="Kang H."/>
            <person name="Cha I."/>
            <person name="Kim H."/>
            <person name="Kang J."/>
            <person name="Joh K."/>
        </authorList>
    </citation>
    <scope>NUCLEOTIDE SEQUENCE [LARGE SCALE GENOMIC DNA]</scope>
    <source>
        <strain evidence="2 3">HMF3257</strain>
    </source>
</reference>
<dbReference type="PANTHER" id="PTHR33990">
    <property type="entry name" value="PROTEIN YJDN-RELATED"/>
    <property type="match status" value="1"/>
</dbReference>
<dbReference type="EMBL" id="QLII01000001">
    <property type="protein sequence ID" value="RAI77669.1"/>
    <property type="molecule type" value="Genomic_DNA"/>
</dbReference>
<comment type="caution">
    <text evidence="2">The sequence shown here is derived from an EMBL/GenBank/DDBJ whole genome shotgun (WGS) entry which is preliminary data.</text>
</comment>
<name>A0A327NT86_9BACT</name>
<dbReference type="Proteomes" id="UP000249016">
    <property type="component" value="Unassembled WGS sequence"/>
</dbReference>
<dbReference type="RefSeq" id="WP_111348542.1">
    <property type="nucleotide sequence ID" value="NZ_QLII01000001.1"/>
</dbReference>
<feature type="domain" description="PhnB-like" evidence="1">
    <location>
        <begin position="4"/>
        <end position="128"/>
    </location>
</feature>
<dbReference type="CDD" id="cd06588">
    <property type="entry name" value="PhnB_like"/>
    <property type="match status" value="1"/>
</dbReference>
<dbReference type="InterPro" id="IPR029068">
    <property type="entry name" value="Glyas_Bleomycin-R_OHBP_Dase"/>
</dbReference>
<evidence type="ECO:0000313" key="2">
    <source>
        <dbReference type="EMBL" id="RAI77669.1"/>
    </source>
</evidence>
<gene>
    <name evidence="2" type="ORF">HMF3257_32400</name>
</gene>
<dbReference type="SUPFAM" id="SSF54593">
    <property type="entry name" value="Glyoxalase/Bleomycin resistance protein/Dihydroxybiphenyl dioxygenase"/>
    <property type="match status" value="1"/>
</dbReference>
<dbReference type="OrthoDB" id="9795306at2"/>
<sequence length="138" mass="15176">MSHINAYLNFNGNCREVMTFYRECLGGELMLQTIADAPFASQMPAEAQQHILHATLTNGNLLLMGSDMIGADLQKGNSITLSINCSSDEEISMFFANLSAGGKVRDPLAMMFWGAKFGALTDKFGTNWILNYDKSQHS</sequence>